<dbReference type="GO" id="GO:0005975">
    <property type="term" value="P:carbohydrate metabolic process"/>
    <property type="evidence" value="ECO:0007669"/>
    <property type="project" value="InterPro"/>
</dbReference>
<evidence type="ECO:0000313" key="5">
    <source>
        <dbReference type="EMBL" id="SFA96829.1"/>
    </source>
</evidence>
<dbReference type="InterPro" id="IPR031330">
    <property type="entry name" value="Gly_Hdrlase_35_cat"/>
</dbReference>
<name>A0A1I0X704_9CELL</name>
<comment type="similarity">
    <text evidence="1 2">Belongs to the glycosyl hydrolase 35 family.</text>
</comment>
<dbReference type="EMBL" id="FOKA01000004">
    <property type="protein sequence ID" value="SFA96829.1"/>
    <property type="molecule type" value="Genomic_DNA"/>
</dbReference>
<proteinExistence type="inferred from homology"/>
<evidence type="ECO:0000256" key="2">
    <source>
        <dbReference type="RuleBase" id="RU003679"/>
    </source>
</evidence>
<feature type="region of interest" description="Disordered" evidence="3">
    <location>
        <begin position="245"/>
        <end position="267"/>
    </location>
</feature>
<dbReference type="InterPro" id="IPR001944">
    <property type="entry name" value="Glycoside_Hdrlase_35"/>
</dbReference>
<sequence>MGGDAIGVTAGWFTRGGRPWFPVTGEVHYCRVPRERWAEVLGHARAGGLTSVATYVLWQAHEPEPGRFRWDGDRDLRAFVELAGRHGLDVVLRLGPWAHGEARYGGFPDWVVESGVPARTNDPAYLALVRRLYGEVVAQVRGLTHPDGGPVVAAQVDNELYDAPEHLAELRRIAEDLGLRVPLWTATGWGGARLPSTVLPVYSAYVDGFWEEDDVEQPAFAPVHFRYSTVRDDLGVGADVRAALDGTGADGEAPAGGGAPGGATATSPTTPFATCELGGGMHVAYHRRPLVAPRDVAALALAKIGSGSAWQGYYLYAGGTQRTGPHGTEQESQATGYPNDVPTRSYDFHAPVGEHGQVREHHHLLRRQHLWLADDGEALATMGVHIGGGSTEPTELRWSVRSGGGRGYLFLTTYAPAVDPLPAQPGVRLTVPVAGGDDLVVPTRPVDLPAGVSTVWPLRLPLTDDLVLRSATAELLTRIRDDEGPLVVLVAVAGVPVQLVLEGDVRVDPRGPVPATGDEGLVVERGDGVTVVRVRQPGTAPLPAGGTGTLLCLPGVRVLVLDETAANGLYRLPLAGRERLVLADAPVRVEDGRLVVHTSEPEVRLAVLPAPGGLAVAGGDVAVLDEPTTDGPWTTWRLRTDAAGTRPVAADLHPHATAPAPRRGGPAGRLAAPEDLSGAARLPLTLPPEALDGVDRALLRVTWTGDVGRALVDDEVVGDHFWHGRPWDVDLTRHREAVAARGVTLELLPWRRTTGVWVHPSVRDVPDGVHVESVDVVRVARVVLEVGDGRDDEGTDA</sequence>
<dbReference type="Proteomes" id="UP000199012">
    <property type="component" value="Unassembled WGS sequence"/>
</dbReference>
<dbReference type="OrthoDB" id="9813184at2"/>
<accession>A0A1I0X704</accession>
<dbReference type="Gene3D" id="3.20.20.80">
    <property type="entry name" value="Glycosidases"/>
    <property type="match status" value="1"/>
</dbReference>
<protein>
    <submittedName>
        <fullName evidence="5">Glycosyl hydrolases family 35</fullName>
    </submittedName>
</protein>
<dbReference type="PANTHER" id="PTHR23421">
    <property type="entry name" value="BETA-GALACTOSIDASE RELATED"/>
    <property type="match status" value="1"/>
</dbReference>
<dbReference type="PRINTS" id="PR00742">
    <property type="entry name" value="GLHYDRLASE35"/>
</dbReference>
<keyword evidence="5" id="KW-0378">Hydrolase</keyword>
<evidence type="ECO:0000313" key="6">
    <source>
        <dbReference type="Proteomes" id="UP000199012"/>
    </source>
</evidence>
<dbReference type="STRING" id="988821.SAMN05421867_104180"/>
<dbReference type="InterPro" id="IPR017853">
    <property type="entry name" value="GH"/>
</dbReference>
<gene>
    <name evidence="5" type="ORF">SAMN05421867_104180</name>
</gene>
<evidence type="ECO:0000259" key="4">
    <source>
        <dbReference type="Pfam" id="PF01301"/>
    </source>
</evidence>
<dbReference type="RefSeq" id="WP_090031591.1">
    <property type="nucleotide sequence ID" value="NZ_BONM01000017.1"/>
</dbReference>
<dbReference type="GO" id="GO:0004553">
    <property type="term" value="F:hydrolase activity, hydrolyzing O-glycosyl compounds"/>
    <property type="evidence" value="ECO:0007669"/>
    <property type="project" value="InterPro"/>
</dbReference>
<dbReference type="SUPFAM" id="SSF51445">
    <property type="entry name" value="(Trans)glycosidases"/>
    <property type="match status" value="1"/>
</dbReference>
<reference evidence="5 6" key="1">
    <citation type="submission" date="2016-10" db="EMBL/GenBank/DDBJ databases">
        <authorList>
            <person name="de Groot N.N."/>
        </authorList>
    </citation>
    <scope>NUCLEOTIDE SEQUENCE [LARGE SCALE GENOMIC DNA]</scope>
    <source>
        <strain evidence="5 6">CGMCC 4.6945</strain>
    </source>
</reference>
<dbReference type="Pfam" id="PF01301">
    <property type="entry name" value="Glyco_hydro_35"/>
    <property type="match status" value="1"/>
</dbReference>
<dbReference type="AlphaFoldDB" id="A0A1I0X704"/>
<evidence type="ECO:0000256" key="3">
    <source>
        <dbReference type="SAM" id="MobiDB-lite"/>
    </source>
</evidence>
<feature type="domain" description="Glycoside hydrolase 35 catalytic" evidence="4">
    <location>
        <begin position="13"/>
        <end position="368"/>
    </location>
</feature>
<keyword evidence="6" id="KW-1185">Reference proteome</keyword>
<evidence type="ECO:0000256" key="1">
    <source>
        <dbReference type="ARBA" id="ARBA00009809"/>
    </source>
</evidence>
<organism evidence="5 6">
    <name type="scientific">Cellulomonas marina</name>
    <dbReference type="NCBI Taxonomy" id="988821"/>
    <lineage>
        <taxon>Bacteria</taxon>
        <taxon>Bacillati</taxon>
        <taxon>Actinomycetota</taxon>
        <taxon>Actinomycetes</taxon>
        <taxon>Micrococcales</taxon>
        <taxon>Cellulomonadaceae</taxon>
        <taxon>Cellulomonas</taxon>
    </lineage>
</organism>